<evidence type="ECO:0000259" key="16">
    <source>
        <dbReference type="Pfam" id="PF02563"/>
    </source>
</evidence>
<dbReference type="PANTHER" id="PTHR33619">
    <property type="entry name" value="POLYSACCHARIDE EXPORT PROTEIN GFCE-RELATED"/>
    <property type="match status" value="1"/>
</dbReference>
<keyword evidence="13" id="KW-0998">Cell outer membrane</keyword>
<gene>
    <name evidence="19" type="ORF">SAMN05192530_1176</name>
</gene>
<keyword evidence="11" id="KW-0472">Membrane</keyword>
<dbReference type="GO" id="GO:0046930">
    <property type="term" value="C:pore complex"/>
    <property type="evidence" value="ECO:0007669"/>
    <property type="project" value="UniProtKB-KW"/>
</dbReference>
<keyword evidence="4" id="KW-1134">Transmembrane beta strand</keyword>
<feature type="domain" description="SLBB" evidence="18">
    <location>
        <begin position="262"/>
        <end position="356"/>
    </location>
</feature>
<evidence type="ECO:0000256" key="6">
    <source>
        <dbReference type="ARBA" id="ARBA00022692"/>
    </source>
</evidence>
<keyword evidence="8" id="KW-0625">Polysaccharide transport</keyword>
<feature type="signal peptide" evidence="15">
    <location>
        <begin position="1"/>
        <end position="30"/>
    </location>
</feature>
<evidence type="ECO:0000256" key="12">
    <source>
        <dbReference type="ARBA" id="ARBA00023139"/>
    </source>
</evidence>
<keyword evidence="7 15" id="KW-0732">Signal</keyword>
<feature type="domain" description="Polysaccharide export protein N-terminal" evidence="16">
    <location>
        <begin position="89"/>
        <end position="169"/>
    </location>
</feature>
<comment type="similarity">
    <text evidence="2">Belongs to the BexD/CtrA/VexA family.</text>
</comment>
<evidence type="ECO:0000259" key="17">
    <source>
        <dbReference type="Pfam" id="PF10531"/>
    </source>
</evidence>
<dbReference type="InterPro" id="IPR019554">
    <property type="entry name" value="Soluble_ligand-bd"/>
</dbReference>
<feature type="chain" id="PRO_5011490138" evidence="15">
    <location>
        <begin position="31"/>
        <end position="384"/>
    </location>
</feature>
<dbReference type="InterPro" id="IPR054765">
    <property type="entry name" value="SLBB_dom"/>
</dbReference>
<accession>A0A1H0N368</accession>
<evidence type="ECO:0000256" key="9">
    <source>
        <dbReference type="ARBA" id="ARBA00023065"/>
    </source>
</evidence>
<dbReference type="GO" id="GO:0006811">
    <property type="term" value="P:monoatomic ion transport"/>
    <property type="evidence" value="ECO:0007669"/>
    <property type="project" value="UniProtKB-KW"/>
</dbReference>
<evidence type="ECO:0000256" key="11">
    <source>
        <dbReference type="ARBA" id="ARBA00023136"/>
    </source>
</evidence>
<dbReference type="Pfam" id="PF02563">
    <property type="entry name" value="Poly_export"/>
    <property type="match status" value="1"/>
</dbReference>
<organism evidence="19 20">
    <name type="scientific">Aureimonas jatrophae</name>
    <dbReference type="NCBI Taxonomy" id="1166073"/>
    <lineage>
        <taxon>Bacteria</taxon>
        <taxon>Pseudomonadati</taxon>
        <taxon>Pseudomonadota</taxon>
        <taxon>Alphaproteobacteria</taxon>
        <taxon>Hyphomicrobiales</taxon>
        <taxon>Aurantimonadaceae</taxon>
        <taxon>Aureimonas</taxon>
    </lineage>
</organism>
<evidence type="ECO:0000259" key="18">
    <source>
        <dbReference type="Pfam" id="PF22461"/>
    </source>
</evidence>
<keyword evidence="20" id="KW-1185">Reference proteome</keyword>
<name>A0A1H0N368_9HYPH</name>
<dbReference type="PROSITE" id="PS51257">
    <property type="entry name" value="PROKAR_LIPOPROTEIN"/>
    <property type="match status" value="1"/>
</dbReference>
<evidence type="ECO:0000256" key="13">
    <source>
        <dbReference type="ARBA" id="ARBA00023237"/>
    </source>
</evidence>
<comment type="subcellular location">
    <subcellularLocation>
        <location evidence="1">Cell outer membrane</location>
        <topology evidence="1">Multi-pass membrane protein</topology>
    </subcellularLocation>
</comment>
<evidence type="ECO:0000256" key="7">
    <source>
        <dbReference type="ARBA" id="ARBA00022729"/>
    </source>
</evidence>
<evidence type="ECO:0000256" key="4">
    <source>
        <dbReference type="ARBA" id="ARBA00022452"/>
    </source>
</evidence>
<proteinExistence type="inferred from homology"/>
<dbReference type="GO" id="GO:0015288">
    <property type="term" value="F:porin activity"/>
    <property type="evidence" value="ECO:0007669"/>
    <property type="project" value="UniProtKB-KW"/>
</dbReference>
<keyword evidence="9" id="KW-0406">Ion transport</keyword>
<evidence type="ECO:0000256" key="1">
    <source>
        <dbReference type="ARBA" id="ARBA00004571"/>
    </source>
</evidence>
<evidence type="ECO:0000256" key="15">
    <source>
        <dbReference type="SAM" id="SignalP"/>
    </source>
</evidence>
<dbReference type="PANTHER" id="PTHR33619:SF3">
    <property type="entry name" value="POLYSACCHARIDE EXPORT PROTEIN GFCE-RELATED"/>
    <property type="match status" value="1"/>
</dbReference>
<feature type="domain" description="Soluble ligand binding" evidence="17">
    <location>
        <begin position="177"/>
        <end position="223"/>
    </location>
</feature>
<keyword evidence="12" id="KW-0564">Palmitate</keyword>
<keyword evidence="5" id="KW-0762">Sugar transport</keyword>
<dbReference type="Gene3D" id="3.30.1950.10">
    <property type="entry name" value="wza like domain"/>
    <property type="match status" value="1"/>
</dbReference>
<keyword evidence="14" id="KW-0449">Lipoprotein</keyword>
<evidence type="ECO:0000256" key="2">
    <source>
        <dbReference type="ARBA" id="ARBA00009450"/>
    </source>
</evidence>
<dbReference type="Proteomes" id="UP000198793">
    <property type="component" value="Unassembled WGS sequence"/>
</dbReference>
<dbReference type="GO" id="GO:0015159">
    <property type="term" value="F:polysaccharide transmembrane transporter activity"/>
    <property type="evidence" value="ECO:0007669"/>
    <property type="project" value="InterPro"/>
</dbReference>
<dbReference type="Pfam" id="PF10531">
    <property type="entry name" value="SLBB"/>
    <property type="match status" value="1"/>
</dbReference>
<protein>
    <submittedName>
        <fullName evidence="19">Polysaccharide export outer membrane protein</fullName>
    </submittedName>
</protein>
<evidence type="ECO:0000256" key="10">
    <source>
        <dbReference type="ARBA" id="ARBA00023114"/>
    </source>
</evidence>
<dbReference type="InterPro" id="IPR049712">
    <property type="entry name" value="Poly_export"/>
</dbReference>
<keyword evidence="3" id="KW-0813">Transport</keyword>
<dbReference type="Gene3D" id="3.10.560.10">
    <property type="entry name" value="Outer membrane lipoprotein wza domain like"/>
    <property type="match status" value="2"/>
</dbReference>
<dbReference type="Pfam" id="PF22461">
    <property type="entry name" value="SLBB_2"/>
    <property type="match status" value="1"/>
</dbReference>
<keyword evidence="10" id="KW-0626">Porin</keyword>
<evidence type="ECO:0000256" key="14">
    <source>
        <dbReference type="ARBA" id="ARBA00023288"/>
    </source>
</evidence>
<sequence length="384" mass="39809">MLPVAKTNIRSTLFCRRNVTILGLCSVLLAGCASPGSGPSATSLENSVRLASTGQAPVVDLVAATPARSSPGSQAGLARLAAAKFNGGILRPGDTVTVRIFDTSEQGLVSTASATSLDLGSFKVDNGGFIDVPYAGRLRAAGSTPSALQGRIASGLKGSSISPEATVFVSETGSSGFTVNGAVNQAGRFNLTTQGERVLDAIALAGGPSSPSGETEVTVIRGRDRASASMDRLLLDQAQNIFVQPGDQIFLGRDATSFTSFGAFASPGEFRFQPGELTLAQAVARSGGLLNDRANARRVYLLRSEPADVARNLGVLPPGDPTTGLVPIIYRIDMKQPASLFAMQNFPMRKGDILYVPDSAGADIRRALNPFQAAQQQTTAAPPQ</sequence>
<keyword evidence="6" id="KW-0812">Transmembrane</keyword>
<evidence type="ECO:0000256" key="8">
    <source>
        <dbReference type="ARBA" id="ARBA00023047"/>
    </source>
</evidence>
<dbReference type="AlphaFoldDB" id="A0A1H0N368"/>
<dbReference type="InterPro" id="IPR003715">
    <property type="entry name" value="Poly_export_N"/>
</dbReference>
<dbReference type="STRING" id="1166073.SAMN05192530_1176"/>
<evidence type="ECO:0000313" key="20">
    <source>
        <dbReference type="Proteomes" id="UP000198793"/>
    </source>
</evidence>
<evidence type="ECO:0000256" key="5">
    <source>
        <dbReference type="ARBA" id="ARBA00022597"/>
    </source>
</evidence>
<evidence type="ECO:0000256" key="3">
    <source>
        <dbReference type="ARBA" id="ARBA00022448"/>
    </source>
</evidence>
<evidence type="ECO:0000313" key="19">
    <source>
        <dbReference type="EMBL" id="SDO87128.1"/>
    </source>
</evidence>
<dbReference type="EMBL" id="FNIT01000017">
    <property type="protein sequence ID" value="SDO87128.1"/>
    <property type="molecule type" value="Genomic_DNA"/>
</dbReference>
<reference evidence="19 20" key="1">
    <citation type="submission" date="2016-10" db="EMBL/GenBank/DDBJ databases">
        <authorList>
            <person name="de Groot N.N."/>
        </authorList>
    </citation>
    <scope>NUCLEOTIDE SEQUENCE [LARGE SCALE GENOMIC DNA]</scope>
    <source>
        <strain evidence="20">L7-484,KACC 16230,DSM 25025</strain>
    </source>
</reference>
<dbReference type="GO" id="GO:0009279">
    <property type="term" value="C:cell outer membrane"/>
    <property type="evidence" value="ECO:0007669"/>
    <property type="project" value="UniProtKB-SubCell"/>
</dbReference>